<evidence type="ECO:0000313" key="1">
    <source>
        <dbReference type="EMBL" id="STD15656.1"/>
    </source>
</evidence>
<sequence>MGFWWVFWMGVGGVGWMVRRWCELCGALDLARIVALSALERRVVHEFGGAEVRRFVGGGC</sequence>
<dbReference type="AlphaFoldDB" id="A0AA46H1J4"/>
<gene>
    <name evidence="1" type="ORF">NCTC7915_02383</name>
</gene>
<proteinExistence type="predicted"/>
<dbReference type="Proteomes" id="UP000254118">
    <property type="component" value="Unassembled WGS sequence"/>
</dbReference>
<evidence type="ECO:0000313" key="2">
    <source>
        <dbReference type="Proteomes" id="UP000254118"/>
    </source>
</evidence>
<organism evidence="1 2">
    <name type="scientific">Dermatophilus congolensis</name>
    <dbReference type="NCBI Taxonomy" id="1863"/>
    <lineage>
        <taxon>Bacteria</taxon>
        <taxon>Bacillati</taxon>
        <taxon>Actinomycetota</taxon>
        <taxon>Actinomycetes</taxon>
        <taxon>Micrococcales</taxon>
        <taxon>Dermatophilaceae</taxon>
        <taxon>Dermatophilus</taxon>
    </lineage>
</organism>
<accession>A0AA46H1J4</accession>
<comment type="caution">
    <text evidence="1">The sequence shown here is derived from an EMBL/GenBank/DDBJ whole genome shotgun (WGS) entry which is preliminary data.</text>
</comment>
<dbReference type="EMBL" id="UFYA01000001">
    <property type="protein sequence ID" value="STD15656.1"/>
    <property type="molecule type" value="Genomic_DNA"/>
</dbReference>
<protein>
    <submittedName>
        <fullName evidence="1">Uncharacterized protein</fullName>
    </submittedName>
</protein>
<name>A0AA46H1J4_9MICO</name>
<reference evidence="1 2" key="1">
    <citation type="submission" date="2018-06" db="EMBL/GenBank/DDBJ databases">
        <authorList>
            <consortium name="Pathogen Informatics"/>
            <person name="Doyle S."/>
        </authorList>
    </citation>
    <scope>NUCLEOTIDE SEQUENCE [LARGE SCALE GENOMIC DNA]</scope>
    <source>
        <strain evidence="1 2">NCTC7915</strain>
    </source>
</reference>